<comment type="similarity">
    <text evidence="2">Belongs to the insect chemoreceptor superfamily. Gustatory receptor (GR) family. Gr5a subfamily.</text>
</comment>
<feature type="transmembrane region" description="Helical" evidence="9">
    <location>
        <begin position="285"/>
        <end position="305"/>
    </location>
</feature>
<evidence type="ECO:0000256" key="2">
    <source>
        <dbReference type="ARBA" id="ARBA00005327"/>
    </source>
</evidence>
<dbReference type="GO" id="GO:0007165">
    <property type="term" value="P:signal transduction"/>
    <property type="evidence" value="ECO:0007669"/>
    <property type="project" value="UniProtKB-KW"/>
</dbReference>
<evidence type="ECO:0000256" key="6">
    <source>
        <dbReference type="ARBA" id="ARBA00023136"/>
    </source>
</evidence>
<evidence type="ECO:0000256" key="4">
    <source>
        <dbReference type="ARBA" id="ARBA00022692"/>
    </source>
</evidence>
<dbReference type="OrthoDB" id="5800391at2759"/>
<evidence type="ECO:0000256" key="8">
    <source>
        <dbReference type="PIRNR" id="PIRNR038981"/>
    </source>
</evidence>
<dbReference type="AlphaFoldDB" id="A0A9P0DBP7"/>
<organism evidence="10 11">
    <name type="scientific">Psylliodes chrysocephalus</name>
    <dbReference type="NCBI Taxonomy" id="3402493"/>
    <lineage>
        <taxon>Eukaryota</taxon>
        <taxon>Metazoa</taxon>
        <taxon>Ecdysozoa</taxon>
        <taxon>Arthropoda</taxon>
        <taxon>Hexapoda</taxon>
        <taxon>Insecta</taxon>
        <taxon>Pterygota</taxon>
        <taxon>Neoptera</taxon>
        <taxon>Endopterygota</taxon>
        <taxon>Coleoptera</taxon>
        <taxon>Polyphaga</taxon>
        <taxon>Cucujiformia</taxon>
        <taxon>Chrysomeloidea</taxon>
        <taxon>Chrysomelidae</taxon>
        <taxon>Galerucinae</taxon>
        <taxon>Alticini</taxon>
        <taxon>Psylliodes</taxon>
    </lineage>
</organism>
<dbReference type="PANTHER" id="PTHR21421">
    <property type="entry name" value="GUSTATORY RECEPTOR"/>
    <property type="match status" value="1"/>
</dbReference>
<feature type="transmembrane region" description="Helical" evidence="9">
    <location>
        <begin position="155"/>
        <end position="179"/>
    </location>
</feature>
<dbReference type="InterPro" id="IPR009318">
    <property type="entry name" value="Gustatory_rcpt"/>
</dbReference>
<evidence type="ECO:0000256" key="3">
    <source>
        <dbReference type="ARBA" id="ARBA00022475"/>
    </source>
</evidence>
<feature type="transmembrane region" description="Helical" evidence="9">
    <location>
        <begin position="317"/>
        <end position="340"/>
    </location>
</feature>
<feature type="transmembrane region" description="Helical" evidence="9">
    <location>
        <begin position="223"/>
        <end position="244"/>
    </location>
</feature>
<evidence type="ECO:0000256" key="9">
    <source>
        <dbReference type="SAM" id="Phobius"/>
    </source>
</evidence>
<reference evidence="10" key="1">
    <citation type="submission" date="2022-01" db="EMBL/GenBank/DDBJ databases">
        <authorList>
            <person name="King R."/>
        </authorList>
    </citation>
    <scope>NUCLEOTIDE SEQUENCE</scope>
</reference>
<comment type="function">
    <text evidence="8">Plays a role in the sugar gustatory response.</text>
</comment>
<dbReference type="GO" id="GO:0005886">
    <property type="term" value="C:plasma membrane"/>
    <property type="evidence" value="ECO:0007669"/>
    <property type="project" value="UniProtKB-SubCell"/>
</dbReference>
<dbReference type="Pfam" id="PF06151">
    <property type="entry name" value="Trehalose_recp"/>
    <property type="match status" value="1"/>
</dbReference>
<comment type="subcellular location">
    <subcellularLocation>
        <location evidence="1">Cell membrane</location>
        <topology evidence="1">Multi-pass membrane protein</topology>
    </subcellularLocation>
</comment>
<evidence type="ECO:0000256" key="7">
    <source>
        <dbReference type="ARBA" id="ARBA00023170"/>
    </source>
</evidence>
<gene>
    <name evidence="10" type="ORF">PSYICH_LOCUS15295</name>
</gene>
<keyword evidence="6 9" id="KW-0472">Membrane</keyword>
<keyword evidence="4 9" id="KW-0812">Transmembrane</keyword>
<dbReference type="EMBL" id="OV651821">
    <property type="protein sequence ID" value="CAH1115569.1"/>
    <property type="molecule type" value="Genomic_DNA"/>
</dbReference>
<evidence type="ECO:0000313" key="11">
    <source>
        <dbReference type="Proteomes" id="UP001153636"/>
    </source>
</evidence>
<dbReference type="GO" id="GO:0008527">
    <property type="term" value="F:taste receptor activity"/>
    <property type="evidence" value="ECO:0007669"/>
    <property type="project" value="InterPro"/>
</dbReference>
<feature type="transmembrane region" description="Helical" evidence="9">
    <location>
        <begin position="200"/>
        <end position="217"/>
    </location>
</feature>
<keyword evidence="8" id="KW-0807">Transducer</keyword>
<evidence type="ECO:0000256" key="1">
    <source>
        <dbReference type="ARBA" id="ARBA00004651"/>
    </source>
</evidence>
<feature type="transmembrane region" description="Helical" evidence="9">
    <location>
        <begin position="71"/>
        <end position="97"/>
    </location>
</feature>
<sequence>MKLLKRKRKEFSIMTIEMRTQGNDNENVIVSNKNNLHDNMKFVIRMAQIFGVMPLHNLRKNWDEVYFKWTSIGVVVSMLNAFGAFISTIFWLIKFCVDGVIVDKTAHMVFYICTCLSTLHFINLARYWPDILKDWSYVEIAMKGYGNEVNLKRKFLWISSISVIFGTAEHILFIANGIYQSEVCNSYNISRIRAAMEVMFSNYYTFITFNAWTGIAIKMSNILATFTWIYTDLFISLLSLAMTAKFKQLVARLRSNRVMQQKFWREIREDYQRLYLLCKKIDNHLSFLVLVSYMHNIFFLCIQLYNSLRQRKGLVEATYFVGSFSFLVVRIIGVSMYGALLHDEARKPMEYLHNVPTDYYCTEISRLIDQIYTSPIGITGAGFFIVTRNFMLQMAGTIVTFELMLFQFAPMDSKYRIYNRTEVCINE</sequence>
<dbReference type="Proteomes" id="UP001153636">
    <property type="component" value="Chromosome 9"/>
</dbReference>
<keyword evidence="3" id="KW-1003">Cell membrane</keyword>
<evidence type="ECO:0000313" key="10">
    <source>
        <dbReference type="EMBL" id="CAH1115569.1"/>
    </source>
</evidence>
<evidence type="ECO:0000256" key="5">
    <source>
        <dbReference type="ARBA" id="ARBA00022989"/>
    </source>
</evidence>
<accession>A0A9P0DBP7</accession>
<dbReference type="PANTHER" id="PTHR21421:SF29">
    <property type="entry name" value="GUSTATORY RECEPTOR 5A FOR TREHALOSE-RELATED"/>
    <property type="match status" value="1"/>
</dbReference>
<dbReference type="GO" id="GO:0050916">
    <property type="term" value="P:sensory perception of sweet taste"/>
    <property type="evidence" value="ECO:0007669"/>
    <property type="project" value="UniProtKB-ARBA"/>
</dbReference>
<feature type="transmembrane region" description="Helical" evidence="9">
    <location>
        <begin position="109"/>
        <end position="128"/>
    </location>
</feature>
<protein>
    <recommendedName>
        <fullName evidence="8">Gustatory receptor</fullName>
    </recommendedName>
</protein>
<dbReference type="PIRSF" id="PIRSF038981">
    <property type="entry name" value="GRP"/>
    <property type="match status" value="1"/>
</dbReference>
<keyword evidence="11" id="KW-1185">Reference proteome</keyword>
<keyword evidence="7 8" id="KW-0675">Receptor</keyword>
<name>A0A9P0DBP7_9CUCU</name>
<proteinExistence type="inferred from homology"/>
<keyword evidence="5 9" id="KW-1133">Transmembrane helix</keyword>